<feature type="domain" description="KilA-N" evidence="1">
    <location>
        <begin position="2"/>
        <end position="139"/>
    </location>
</feature>
<evidence type="ECO:0000313" key="2">
    <source>
        <dbReference type="EMBL" id="MCZ0859743.1"/>
    </source>
</evidence>
<dbReference type="Proteomes" id="UP001141422">
    <property type="component" value="Unassembled WGS sequence"/>
</dbReference>
<dbReference type="PROSITE" id="PS51301">
    <property type="entry name" value="KILA_N"/>
    <property type="match status" value="1"/>
</dbReference>
<dbReference type="RefSeq" id="WP_268923963.1">
    <property type="nucleotide sequence ID" value="NZ_JAPTGB010000001.1"/>
</dbReference>
<evidence type="ECO:0000313" key="3">
    <source>
        <dbReference type="Proteomes" id="UP001141422"/>
    </source>
</evidence>
<dbReference type="InterPro" id="IPR018004">
    <property type="entry name" value="KilA/APSES_HTH"/>
</dbReference>
<organism evidence="2 3">
    <name type="scientific">Methanocorpusculum petauri</name>
    <dbReference type="NCBI Taxonomy" id="3002863"/>
    <lineage>
        <taxon>Archaea</taxon>
        <taxon>Methanobacteriati</taxon>
        <taxon>Methanobacteriota</taxon>
        <taxon>Stenosarchaea group</taxon>
        <taxon>Methanomicrobia</taxon>
        <taxon>Methanomicrobiales</taxon>
        <taxon>Methanocorpusculaceae</taxon>
        <taxon>Methanocorpusculum</taxon>
    </lineage>
</organism>
<dbReference type="Pfam" id="PF04383">
    <property type="entry name" value="KilA-N"/>
    <property type="match status" value="1"/>
</dbReference>
<name>A0ABT4IF36_9EURY</name>
<reference evidence="2" key="1">
    <citation type="submission" date="2022-12" db="EMBL/GenBank/DDBJ databases">
        <title>Isolation and characterisation of novel Methanocorpusculum spp. from native Australian herbivores indicates the genus is ancestrally host-associated.</title>
        <authorList>
            <person name="Volmer J.G."/>
            <person name="Soo R.M."/>
            <person name="Evans P.N."/>
            <person name="Hoedt E.C."/>
            <person name="Astorga Alsina A.L."/>
            <person name="Woodcroft B.J."/>
            <person name="Tyson G.W."/>
            <person name="Hugenholtz P."/>
            <person name="Morrison M."/>
        </authorList>
    </citation>
    <scope>NUCLEOTIDE SEQUENCE</scope>
    <source>
        <strain evidence="2">MG</strain>
    </source>
</reference>
<dbReference type="EMBL" id="JAPTGB010000001">
    <property type="protein sequence ID" value="MCZ0859743.1"/>
    <property type="molecule type" value="Genomic_DNA"/>
</dbReference>
<evidence type="ECO:0000259" key="1">
    <source>
        <dbReference type="PROSITE" id="PS51301"/>
    </source>
</evidence>
<accession>A0ABT4IF36</accession>
<dbReference type="InterPro" id="IPR017880">
    <property type="entry name" value="KilA_N"/>
</dbReference>
<comment type="caution">
    <text evidence="2">The sequence shown here is derived from an EMBL/GenBank/DDBJ whole genome shotgun (WGS) entry which is preliminary data.</text>
</comment>
<proteinExistence type="predicted"/>
<gene>
    <name evidence="2" type="ORF">O0S10_00705</name>
</gene>
<protein>
    <submittedName>
        <fullName evidence="2">KilA-N domain-containing protein</fullName>
    </submittedName>
</protein>
<keyword evidence="3" id="KW-1185">Reference proteome</keyword>
<dbReference type="SMART" id="SM01252">
    <property type="entry name" value="KilA-N"/>
    <property type="match status" value="1"/>
</dbReference>
<sequence length="282" mass="32480">MTPAKITVQNTPITITAKNNNDYICITDMAKARNDDSRAADIIKNWIRNRATLEFLGTWELLYNPDFKVVEFDHLRMQAGLPTFTLSIGEWIEKTNAIGLTVERGRYGGTYAHKDIAFEFGSAISPTFKLYLIKEYQRLKEQDNDPQQLEWNAKRFLTKTNYLIQTDAVKNYIIPQTNYTKTTEWLAYADEADLINVALFGCTAKQWRDANPELAKTANIRDYATINELAILSNLQTHNAELIKQNISKEQRFTTLTEIARYQTKVLTEAEKIRTNPQELKP</sequence>